<protein>
    <recommendedName>
        <fullName evidence="3">Large ribosomal RNA subunit accumulation protein YceD</fullName>
    </recommendedName>
    <alternativeName>
        <fullName evidence="5">23S rRNA accumulation protein YceD</fullName>
    </alternativeName>
</protein>
<evidence type="ECO:0000256" key="4">
    <source>
        <dbReference type="ARBA" id="ARBA00022517"/>
    </source>
</evidence>
<keyword evidence="8" id="KW-1185">Reference proteome</keyword>
<dbReference type="GO" id="GO:0005829">
    <property type="term" value="C:cytosol"/>
    <property type="evidence" value="ECO:0007669"/>
    <property type="project" value="TreeGrafter"/>
</dbReference>
<evidence type="ECO:0000256" key="1">
    <source>
        <dbReference type="ARBA" id="ARBA00002868"/>
    </source>
</evidence>
<comment type="similarity">
    <text evidence="2">Belongs to the DUF177 domain family.</text>
</comment>
<dbReference type="AlphaFoldDB" id="A0A127JQC3"/>
<evidence type="ECO:0000256" key="6">
    <source>
        <dbReference type="SAM" id="MobiDB-lite"/>
    </source>
</evidence>
<reference evidence="7 8" key="1">
    <citation type="journal article" date="2014" name="Int. J. Syst. Evol. Microbiol.">
        <title>Ramlibacter solisilvae sp. nov., isolated from forest soil, and emended description of the genus Ramlibacter.</title>
        <authorList>
            <person name="Lee H.J."/>
            <person name="Lee S.H."/>
            <person name="Lee S.S."/>
            <person name="Lee J.S."/>
            <person name="Kim Y."/>
            <person name="Kim S.C."/>
            <person name="Jeon C.O."/>
        </authorList>
    </citation>
    <scope>NUCLEOTIDE SEQUENCE [LARGE SCALE GENOMIC DNA]</scope>
    <source>
        <strain evidence="7 8">5-10</strain>
    </source>
</reference>
<evidence type="ECO:0000256" key="2">
    <source>
        <dbReference type="ARBA" id="ARBA00010740"/>
    </source>
</evidence>
<dbReference type="Pfam" id="PF02620">
    <property type="entry name" value="YceD"/>
    <property type="match status" value="1"/>
</dbReference>
<proteinExistence type="inferred from homology"/>
<evidence type="ECO:0000256" key="3">
    <source>
        <dbReference type="ARBA" id="ARBA00015716"/>
    </source>
</evidence>
<name>A0A127JQC3_9BURK</name>
<feature type="region of interest" description="Disordered" evidence="6">
    <location>
        <begin position="159"/>
        <end position="179"/>
    </location>
</feature>
<dbReference type="InterPro" id="IPR039255">
    <property type="entry name" value="YceD_bac"/>
</dbReference>
<dbReference type="PANTHER" id="PTHR38099:SF1">
    <property type="entry name" value="LARGE RIBOSOMAL RNA SUBUNIT ACCUMULATION PROTEIN YCED"/>
    <property type="match status" value="1"/>
</dbReference>
<evidence type="ECO:0000313" key="8">
    <source>
        <dbReference type="Proteomes" id="UP000070433"/>
    </source>
</evidence>
<organism evidence="7 8">
    <name type="scientific">Ramlibacter tataouinensis</name>
    <dbReference type="NCBI Taxonomy" id="94132"/>
    <lineage>
        <taxon>Bacteria</taxon>
        <taxon>Pseudomonadati</taxon>
        <taxon>Pseudomonadota</taxon>
        <taxon>Betaproteobacteria</taxon>
        <taxon>Burkholderiales</taxon>
        <taxon>Comamonadaceae</taxon>
        <taxon>Ramlibacter</taxon>
    </lineage>
</organism>
<dbReference type="RefSeq" id="WP_061496225.1">
    <property type="nucleotide sequence ID" value="NZ_CP010951.1"/>
</dbReference>
<dbReference type="PANTHER" id="PTHR38099">
    <property type="entry name" value="LARGE RIBOSOMAL RNA SUBUNIT ACCUMULATION PROTEIN YCED"/>
    <property type="match status" value="1"/>
</dbReference>
<dbReference type="GO" id="GO:0042254">
    <property type="term" value="P:ribosome biogenesis"/>
    <property type="evidence" value="ECO:0007669"/>
    <property type="project" value="UniProtKB-KW"/>
</dbReference>
<dbReference type="Proteomes" id="UP000070433">
    <property type="component" value="Chromosome"/>
</dbReference>
<dbReference type="EMBL" id="CP010951">
    <property type="protein sequence ID" value="AMO22115.1"/>
    <property type="molecule type" value="Genomic_DNA"/>
</dbReference>
<accession>A0A127JQC3</accession>
<dbReference type="InterPro" id="IPR003772">
    <property type="entry name" value="YceD"/>
</dbReference>
<evidence type="ECO:0000313" key="7">
    <source>
        <dbReference type="EMBL" id="AMO22115.1"/>
    </source>
</evidence>
<sequence length="179" mass="19932">MKTFSARRLDVQAFAEDGGELSGQEPLRAYPRLLAETQGRDPDSPVSWTASAEMRNPRHVHPQVWLHLKAQAQLSLTCQRCLAPVEMPVEVDRSFRFVADEDRAAAEDDQSEEDVLALSRAFDLVELVEDELLMDLPLAPRHDNCPPVSVKLGEEDLDAAGPERENPFAVLGKLKPPPK</sequence>
<gene>
    <name evidence="7" type="ORF">UC35_03485</name>
</gene>
<evidence type="ECO:0000256" key="5">
    <source>
        <dbReference type="ARBA" id="ARBA00031841"/>
    </source>
</evidence>
<keyword evidence="4" id="KW-0690">Ribosome biogenesis</keyword>
<comment type="function">
    <text evidence="1">Plays a role in synthesis, processing and/or stability of 23S rRNA.</text>
</comment>